<keyword evidence="3" id="KW-1185">Reference proteome</keyword>
<dbReference type="AlphaFoldDB" id="A0A0C3PXW8"/>
<reference evidence="3" key="2">
    <citation type="submission" date="2015-01" db="EMBL/GenBank/DDBJ databases">
        <title>Evolutionary Origins and Diversification of the Mycorrhizal Mutualists.</title>
        <authorList>
            <consortium name="DOE Joint Genome Institute"/>
            <consortium name="Mycorrhizal Genomics Consortium"/>
            <person name="Kohler A."/>
            <person name="Kuo A."/>
            <person name="Nagy L.G."/>
            <person name="Floudas D."/>
            <person name="Copeland A."/>
            <person name="Barry K.W."/>
            <person name="Cichocki N."/>
            <person name="Veneault-Fourrey C."/>
            <person name="LaButti K."/>
            <person name="Lindquist E.A."/>
            <person name="Lipzen A."/>
            <person name="Lundell T."/>
            <person name="Morin E."/>
            <person name="Murat C."/>
            <person name="Riley R."/>
            <person name="Ohm R."/>
            <person name="Sun H."/>
            <person name="Tunlid A."/>
            <person name="Henrissat B."/>
            <person name="Grigoriev I.V."/>
            <person name="Hibbett D.S."/>
            <person name="Martin F."/>
        </authorList>
    </citation>
    <scope>NUCLEOTIDE SEQUENCE [LARGE SCALE GENOMIC DNA]</scope>
    <source>
        <strain evidence="3">Marx 270</strain>
    </source>
</reference>
<evidence type="ECO:0000313" key="2">
    <source>
        <dbReference type="EMBL" id="KIO13909.1"/>
    </source>
</evidence>
<gene>
    <name evidence="2" type="ORF">M404DRAFT_450416</name>
</gene>
<dbReference type="Proteomes" id="UP000054217">
    <property type="component" value="Unassembled WGS sequence"/>
</dbReference>
<dbReference type="PROSITE" id="PS50835">
    <property type="entry name" value="IG_LIKE"/>
    <property type="match status" value="1"/>
</dbReference>
<organism evidence="2 3">
    <name type="scientific">Pisolithus tinctorius Marx 270</name>
    <dbReference type="NCBI Taxonomy" id="870435"/>
    <lineage>
        <taxon>Eukaryota</taxon>
        <taxon>Fungi</taxon>
        <taxon>Dikarya</taxon>
        <taxon>Basidiomycota</taxon>
        <taxon>Agaricomycotina</taxon>
        <taxon>Agaricomycetes</taxon>
        <taxon>Agaricomycetidae</taxon>
        <taxon>Boletales</taxon>
        <taxon>Sclerodermatineae</taxon>
        <taxon>Pisolithaceae</taxon>
        <taxon>Pisolithus</taxon>
    </lineage>
</organism>
<dbReference type="HOGENOM" id="CLU_1421940_0_0_1"/>
<name>A0A0C3PXW8_PISTI</name>
<accession>A0A0C3PXW8</accession>
<dbReference type="InParanoid" id="A0A0C3PXW8"/>
<reference evidence="2 3" key="1">
    <citation type="submission" date="2014-04" db="EMBL/GenBank/DDBJ databases">
        <authorList>
            <consortium name="DOE Joint Genome Institute"/>
            <person name="Kuo A."/>
            <person name="Kohler A."/>
            <person name="Costa M.D."/>
            <person name="Nagy L.G."/>
            <person name="Floudas D."/>
            <person name="Copeland A."/>
            <person name="Barry K.W."/>
            <person name="Cichocki N."/>
            <person name="Veneault-Fourrey C."/>
            <person name="LaButti K."/>
            <person name="Lindquist E.A."/>
            <person name="Lipzen A."/>
            <person name="Lundell T."/>
            <person name="Morin E."/>
            <person name="Murat C."/>
            <person name="Sun H."/>
            <person name="Tunlid A."/>
            <person name="Henrissat B."/>
            <person name="Grigoriev I.V."/>
            <person name="Hibbett D.S."/>
            <person name="Martin F."/>
            <person name="Nordberg H.P."/>
            <person name="Cantor M.N."/>
            <person name="Hua S.X."/>
        </authorList>
    </citation>
    <scope>NUCLEOTIDE SEQUENCE [LARGE SCALE GENOMIC DNA]</scope>
    <source>
        <strain evidence="2 3">Marx 270</strain>
    </source>
</reference>
<sequence>MSELPAITLYSKYPETWQAKQWIQLSPPFHGNEWSHTTPPSLLPGEFTIIDYNGKAIRSTCLCTFVLLARSVNVPRLAVTAATSKSSGGIMLADTPRVLHTPRNADLPTPWFQPKHFRLGRDAPSFSCRLRSEGPQKEKKISVTWYRQRRNFAPSFPRLPWVAKARTPNAVENMSHLCELMPSRHKNKRLN</sequence>
<dbReference type="EMBL" id="KN831945">
    <property type="protein sequence ID" value="KIO13909.1"/>
    <property type="molecule type" value="Genomic_DNA"/>
</dbReference>
<proteinExistence type="predicted"/>
<evidence type="ECO:0000259" key="1">
    <source>
        <dbReference type="PROSITE" id="PS50835"/>
    </source>
</evidence>
<dbReference type="InterPro" id="IPR007110">
    <property type="entry name" value="Ig-like_dom"/>
</dbReference>
<protein>
    <recommendedName>
        <fullName evidence="1">Ig-like domain-containing protein</fullName>
    </recommendedName>
</protein>
<evidence type="ECO:0000313" key="3">
    <source>
        <dbReference type="Proteomes" id="UP000054217"/>
    </source>
</evidence>
<feature type="domain" description="Ig-like" evidence="1">
    <location>
        <begin position="96"/>
        <end position="191"/>
    </location>
</feature>